<dbReference type="Gene3D" id="3.40.50.150">
    <property type="entry name" value="Vaccinia Virus protein VP39"/>
    <property type="match status" value="1"/>
</dbReference>
<dbReference type="InterPro" id="IPR012901">
    <property type="entry name" value="CARME"/>
</dbReference>
<dbReference type="EMBL" id="LK052940">
    <property type="protein sequence ID" value="CDR40877.1"/>
    <property type="molecule type" value="Genomic_DNA"/>
</dbReference>
<dbReference type="PANTHER" id="PTHR12303:SF6">
    <property type="entry name" value="CARNOSINE N-METHYLTRANSFERASE"/>
    <property type="match status" value="1"/>
</dbReference>
<dbReference type="SMART" id="SM01296">
    <property type="entry name" value="N2227"/>
    <property type="match status" value="1"/>
</dbReference>
<dbReference type="GO" id="GO:0032259">
    <property type="term" value="P:methylation"/>
    <property type="evidence" value="ECO:0007669"/>
    <property type="project" value="UniProtKB-KW"/>
</dbReference>
<dbReference type="OrthoDB" id="978at2759"/>
<dbReference type="PANTHER" id="PTHR12303">
    <property type="entry name" value="CARNOSINE N-METHYLTRANSFERASE"/>
    <property type="match status" value="1"/>
</dbReference>
<keyword evidence="3" id="KW-0489">Methyltransferase</keyword>
<dbReference type="AlphaFoldDB" id="A0A061ATG2"/>
<dbReference type="InterPro" id="IPR029063">
    <property type="entry name" value="SAM-dependent_MTases_sf"/>
</dbReference>
<feature type="region of interest" description="Disordered" evidence="6">
    <location>
        <begin position="1"/>
        <end position="37"/>
    </location>
</feature>
<sequence length="377" mass="42193">MDHEHPQDHAHGHAHAHGHSHDSDPPAASDSFDEAAHQAQVQATFDLYRRAALSLNQRRRADFYALPKRHRDLLPDYNSLLREVDEKLEVNAELVQRMIEANPFPPPEDAALNAPAPTDADHERLRSTLRQCVRDWSETGRNERDTAYQPILDSLTSCFAQLSPSEKANVKVLVPGAGLGRLAWEIVRAGFSCQANEFSLHMLIASSFILNNCSTPSEFTLHPYLHSFSNIRSREDLLHPCLIPDVAPNDIAGGEAEFSFAAGDFLEVYGDAPGSWDVCVTCFFLDTARNVVAYLETIHGLLKPGGLWINLGPTLWHFEADRDSSSLELPLEDVKALARKIGFELSDEREVKTCYTTNPLSMLRHEYTAAFWTARKV</sequence>
<proteinExistence type="inferred from homology"/>
<evidence type="ECO:0000313" key="7">
    <source>
        <dbReference type="EMBL" id="CDR40877.1"/>
    </source>
</evidence>
<accession>A0A061ATG2</accession>
<name>A0A061ATG2_RHOTO</name>
<dbReference type="SUPFAM" id="SSF53335">
    <property type="entry name" value="S-adenosyl-L-methionine-dependent methyltransferases"/>
    <property type="match status" value="1"/>
</dbReference>
<reference evidence="7" key="1">
    <citation type="journal article" date="2014" name="Genome Announc.">
        <title>Draft genome sequence of Rhodosporidium toruloides CECT1137, an oleaginous yeast of biotechnological interest.</title>
        <authorList>
            <person name="Morin N."/>
            <person name="Calcas X."/>
            <person name="Devillers H."/>
            <person name="Durrens P."/>
            <person name="Sherman D.J."/>
            <person name="Nicaud J.-M."/>
            <person name="Neuveglise C."/>
        </authorList>
    </citation>
    <scope>NUCLEOTIDE SEQUENCE</scope>
    <source>
        <strain evidence="7">CECT1137</strain>
    </source>
</reference>
<evidence type="ECO:0000256" key="1">
    <source>
        <dbReference type="ARBA" id="ARBA00010086"/>
    </source>
</evidence>
<evidence type="ECO:0000256" key="6">
    <source>
        <dbReference type="SAM" id="MobiDB-lite"/>
    </source>
</evidence>
<feature type="compositionally biased region" description="Basic and acidic residues" evidence="6">
    <location>
        <begin position="1"/>
        <end position="11"/>
    </location>
</feature>
<comment type="similarity">
    <text evidence="1">Belongs to the carnosine N-methyltransferase family.</text>
</comment>
<dbReference type="Pfam" id="PF07942">
    <property type="entry name" value="CARME"/>
    <property type="match status" value="1"/>
</dbReference>
<evidence type="ECO:0000256" key="3">
    <source>
        <dbReference type="ARBA" id="ARBA00022603"/>
    </source>
</evidence>
<evidence type="ECO:0000256" key="4">
    <source>
        <dbReference type="ARBA" id="ARBA00022679"/>
    </source>
</evidence>
<gene>
    <name evidence="7" type="ORF">RHTO0S_05e08262g</name>
</gene>
<keyword evidence="4" id="KW-0808">Transferase</keyword>
<evidence type="ECO:0000256" key="2">
    <source>
        <dbReference type="ARBA" id="ARBA00012003"/>
    </source>
</evidence>
<protein>
    <recommendedName>
        <fullName evidence="2">carnosine N-methyltransferase</fullName>
        <ecNumber evidence="2">2.1.1.22</ecNumber>
    </recommendedName>
</protein>
<dbReference type="EC" id="2.1.1.22" evidence="2"/>
<dbReference type="GO" id="GO:0030735">
    <property type="term" value="F:carnosine N-methyltransferase activity"/>
    <property type="evidence" value="ECO:0007669"/>
    <property type="project" value="UniProtKB-EC"/>
</dbReference>
<organism evidence="7">
    <name type="scientific">Rhodotorula toruloides</name>
    <name type="common">Yeast</name>
    <name type="synonym">Rhodosporidium toruloides</name>
    <dbReference type="NCBI Taxonomy" id="5286"/>
    <lineage>
        <taxon>Eukaryota</taxon>
        <taxon>Fungi</taxon>
        <taxon>Dikarya</taxon>
        <taxon>Basidiomycota</taxon>
        <taxon>Pucciniomycotina</taxon>
        <taxon>Microbotryomycetes</taxon>
        <taxon>Sporidiobolales</taxon>
        <taxon>Sporidiobolaceae</taxon>
        <taxon>Rhodotorula</taxon>
    </lineage>
</organism>
<keyword evidence="5" id="KW-0949">S-adenosyl-L-methionine</keyword>
<evidence type="ECO:0000256" key="5">
    <source>
        <dbReference type="ARBA" id="ARBA00022691"/>
    </source>
</evidence>